<evidence type="ECO:0000313" key="4">
    <source>
        <dbReference type="RefSeq" id="XP_014667673.1"/>
    </source>
</evidence>
<feature type="region of interest" description="Disordered" evidence="2">
    <location>
        <begin position="78"/>
        <end position="113"/>
    </location>
</feature>
<evidence type="ECO:0000313" key="3">
    <source>
        <dbReference type="Proteomes" id="UP000695022"/>
    </source>
</evidence>
<keyword evidence="3" id="KW-1185">Reference proteome</keyword>
<proteinExistence type="predicted"/>
<sequence length="113" mass="12537">MLCSTFTNNDNNFLRRRRSIDNKEPESTALVGTDKMEVDTLRDQVSTLKAEIEQVKQAYEEALKELEIFRSGVKVCGNGTAKRHTADPSPPETPPTPPPPPSPATRAVQDVRC</sequence>
<keyword evidence="1" id="KW-0175">Coiled coil</keyword>
<organism evidence="3 4">
    <name type="scientific">Priapulus caudatus</name>
    <name type="common">Priapulid worm</name>
    <dbReference type="NCBI Taxonomy" id="37621"/>
    <lineage>
        <taxon>Eukaryota</taxon>
        <taxon>Metazoa</taxon>
        <taxon>Ecdysozoa</taxon>
        <taxon>Scalidophora</taxon>
        <taxon>Priapulida</taxon>
        <taxon>Priapulimorpha</taxon>
        <taxon>Priapulimorphida</taxon>
        <taxon>Priapulidae</taxon>
        <taxon>Priapulus</taxon>
    </lineage>
</organism>
<evidence type="ECO:0000256" key="1">
    <source>
        <dbReference type="SAM" id="Coils"/>
    </source>
</evidence>
<gene>
    <name evidence="4" type="primary">LOC106809192</name>
</gene>
<protein>
    <submittedName>
        <fullName evidence="4">Uncharacterized protein LOC106809192</fullName>
    </submittedName>
</protein>
<dbReference type="Proteomes" id="UP000695022">
    <property type="component" value="Unplaced"/>
</dbReference>
<accession>A0ABM1E652</accession>
<feature type="coiled-coil region" evidence="1">
    <location>
        <begin position="38"/>
        <end position="69"/>
    </location>
</feature>
<feature type="compositionally biased region" description="Pro residues" evidence="2">
    <location>
        <begin position="88"/>
        <end position="103"/>
    </location>
</feature>
<name>A0ABM1E652_PRICU</name>
<dbReference type="RefSeq" id="XP_014667673.1">
    <property type="nucleotide sequence ID" value="XM_014812187.1"/>
</dbReference>
<reference evidence="4" key="1">
    <citation type="submission" date="2025-08" db="UniProtKB">
        <authorList>
            <consortium name="RefSeq"/>
        </authorList>
    </citation>
    <scope>IDENTIFICATION</scope>
</reference>
<dbReference type="GeneID" id="106809192"/>
<evidence type="ECO:0000256" key="2">
    <source>
        <dbReference type="SAM" id="MobiDB-lite"/>
    </source>
</evidence>